<feature type="transmembrane region" description="Helical" evidence="2">
    <location>
        <begin position="263"/>
        <end position="283"/>
    </location>
</feature>
<evidence type="ECO:0000256" key="1">
    <source>
        <dbReference type="SAM" id="MobiDB-lite"/>
    </source>
</evidence>
<dbReference type="RefSeq" id="WP_167797228.1">
    <property type="nucleotide sequence ID" value="NZ_CM007717.1"/>
</dbReference>
<dbReference type="Proteomes" id="UP000502504">
    <property type="component" value="Chromosome"/>
</dbReference>
<organism evidence="4 6">
    <name type="scientific">Streptomyces antibioticus</name>
    <dbReference type="NCBI Taxonomy" id="1890"/>
    <lineage>
        <taxon>Bacteria</taxon>
        <taxon>Bacillati</taxon>
        <taxon>Actinomycetota</taxon>
        <taxon>Actinomycetes</taxon>
        <taxon>Kitasatosporales</taxon>
        <taxon>Streptomycetaceae</taxon>
        <taxon>Streptomyces</taxon>
    </lineage>
</organism>
<feature type="transmembrane region" description="Helical" evidence="2">
    <location>
        <begin position="206"/>
        <end position="224"/>
    </location>
</feature>
<feature type="transmembrane region" description="Helical" evidence="2">
    <location>
        <begin position="375"/>
        <end position="397"/>
    </location>
</feature>
<feature type="compositionally biased region" description="Low complexity" evidence="1">
    <location>
        <begin position="563"/>
        <end position="584"/>
    </location>
</feature>
<name>A0AAE6YBN1_STRAT</name>
<proteinExistence type="predicted"/>
<feature type="region of interest" description="Disordered" evidence="1">
    <location>
        <begin position="550"/>
        <end position="584"/>
    </location>
</feature>
<accession>A0AAE6YBN1</accession>
<sequence length="584" mass="58518">MTPPRPLTPYARPAWFRTVVALCLADTRRRLNLLVGAGPSARGRRRAAWVVVGAGAAAGLGALTVVGRTLGALVPPGAAVRTDLAAWTWTPVAVWFLHQILTAEPAKARALVSPPDASVLRTLPVSRAQLVTARLVVPAAGIAVLVLAAALAVGAPWLAAGEEGRRMLPVFLLHCAGSAMTGVALHIALVTALMVRVVRIPHLPRVLVAALAGGLVGAVAAPFVRALTGGGGPSREAVARLVGDALTAARPHLWTVAHRPETAGRVAVAYAAVTVVLVAAAVFRLRATVRRDAAVSGGRPVAAGRPAGAGRGGRAWSSSPYALVGRVTWLRFLRGHPQTVGGLARLQRLSVLSGAGCLGVVVGLGGPLWDLPFAVVGGVFVAAALVTTGEVVQVCGIEADRAGWDMLRQAPRAVGAWVAAKAVTASVAVAAATGPFALGAAALCGVHGPAGWARAILAQTVVAVATGCAVVLTYFLVPRPEAFAEGRITRAPAAEVTEGLLVALLTLPVTAGAGLSAALAPGGDAGTDLVHAALLAVSLGAGGAALRATARSDLRSPTAGTGPDPAHTSAPAPSASSGTSRSTS</sequence>
<reference evidence="3 5" key="1">
    <citation type="submission" date="2015-07" db="EMBL/GenBank/DDBJ databases">
        <title>Draft Genome Sequence of Streptomyces antibioticus, IMRU 3720 reveals insights in the evolution of actinomycin biosynthetic gene clusters in Streptomyces.</title>
        <authorList>
            <person name="Crnovcic I."/>
            <person name="Ruckert C."/>
            <person name="Kalinowksi J."/>
            <person name="Keller U."/>
        </authorList>
    </citation>
    <scope>NUCLEOTIDE SEQUENCE [LARGE SCALE GENOMIC DNA]</scope>
    <source>
        <strain evidence="3 5">DSM 41481</strain>
    </source>
</reference>
<feature type="transmembrane region" description="Helical" evidence="2">
    <location>
        <begin position="455"/>
        <end position="477"/>
    </location>
</feature>
<evidence type="ECO:0000256" key="2">
    <source>
        <dbReference type="SAM" id="Phobius"/>
    </source>
</evidence>
<keyword evidence="5" id="KW-1185">Reference proteome</keyword>
<keyword evidence="2" id="KW-0812">Transmembrane</keyword>
<keyword evidence="2" id="KW-1133">Transmembrane helix</keyword>
<feature type="transmembrane region" description="Helical" evidence="2">
    <location>
        <begin position="47"/>
        <end position="66"/>
    </location>
</feature>
<feature type="transmembrane region" description="Helical" evidence="2">
    <location>
        <begin position="135"/>
        <end position="159"/>
    </location>
</feature>
<dbReference type="EMBL" id="CP050692">
    <property type="protein sequence ID" value="QIT45729.1"/>
    <property type="molecule type" value="Genomic_DNA"/>
</dbReference>
<keyword evidence="2" id="KW-0472">Membrane</keyword>
<feature type="transmembrane region" description="Helical" evidence="2">
    <location>
        <begin position="171"/>
        <end position="194"/>
    </location>
</feature>
<protein>
    <submittedName>
        <fullName evidence="4">Uncharacterized protein</fullName>
    </submittedName>
</protein>
<feature type="transmembrane region" description="Helical" evidence="2">
    <location>
        <begin position="86"/>
        <end position="103"/>
    </location>
</feature>
<evidence type="ECO:0000313" key="6">
    <source>
        <dbReference type="Proteomes" id="UP000502504"/>
    </source>
</evidence>
<dbReference type="Proteomes" id="UP000190306">
    <property type="component" value="Chromosome"/>
</dbReference>
<evidence type="ECO:0000313" key="5">
    <source>
        <dbReference type="Proteomes" id="UP000190306"/>
    </source>
</evidence>
<evidence type="ECO:0000313" key="3">
    <source>
        <dbReference type="EMBL" id="OOQ50306.1"/>
    </source>
</evidence>
<feature type="transmembrane region" description="Helical" evidence="2">
    <location>
        <begin position="349"/>
        <end position="369"/>
    </location>
</feature>
<gene>
    <name evidence="3" type="ORF">AFM16_20805</name>
    <name evidence="4" type="ORF">HCX60_21165</name>
</gene>
<dbReference type="AlphaFoldDB" id="A0AAE6YBN1"/>
<feature type="transmembrane region" description="Helical" evidence="2">
    <location>
        <begin position="529"/>
        <end position="546"/>
    </location>
</feature>
<reference evidence="4 6" key="2">
    <citation type="submission" date="2020-03" db="EMBL/GenBank/DDBJ databases">
        <title>Is there a link between lipid content and antibiotic production in Streptomyces?</title>
        <authorList>
            <person name="David M."/>
            <person name="Lejeune C."/>
            <person name="Abreu S."/>
            <person name="Thibessard A."/>
            <person name="Leblond P."/>
            <person name="Chaminade P."/>
            <person name="Virolle M.-J."/>
        </authorList>
    </citation>
    <scope>NUCLEOTIDE SEQUENCE [LARGE SCALE GENOMIC DNA]</scope>
    <source>
        <strain evidence="4 6">DSM 41481</strain>
    </source>
</reference>
<dbReference type="EMBL" id="LHQL01000010">
    <property type="protein sequence ID" value="OOQ50306.1"/>
    <property type="molecule type" value="Genomic_DNA"/>
</dbReference>
<feature type="transmembrane region" description="Helical" evidence="2">
    <location>
        <begin position="498"/>
        <end position="517"/>
    </location>
</feature>
<feature type="transmembrane region" description="Helical" evidence="2">
    <location>
        <begin position="418"/>
        <end position="443"/>
    </location>
</feature>
<evidence type="ECO:0000313" key="4">
    <source>
        <dbReference type="EMBL" id="QIT45729.1"/>
    </source>
</evidence>